<keyword evidence="9" id="KW-1185">Reference proteome</keyword>
<evidence type="ECO:0000313" key="8">
    <source>
        <dbReference type="EMBL" id="GAD93851.1"/>
    </source>
</evidence>
<keyword evidence="2 6" id="KW-0812">Transmembrane</keyword>
<dbReference type="SUPFAM" id="SSF51679">
    <property type="entry name" value="Bacterial luciferase-like"/>
    <property type="match status" value="1"/>
</dbReference>
<feature type="transmembrane region" description="Helical" evidence="6">
    <location>
        <begin position="629"/>
        <end position="647"/>
    </location>
</feature>
<keyword evidence="4 6" id="KW-0472">Membrane</keyword>
<dbReference type="InterPro" id="IPR011251">
    <property type="entry name" value="Luciferase-like_dom"/>
</dbReference>
<organism evidence="8 9">
    <name type="scientific">Byssochlamys spectabilis (strain No. 5 / NBRC 109023)</name>
    <name type="common">Paecilomyces variotii</name>
    <dbReference type="NCBI Taxonomy" id="1356009"/>
    <lineage>
        <taxon>Eukaryota</taxon>
        <taxon>Fungi</taxon>
        <taxon>Dikarya</taxon>
        <taxon>Ascomycota</taxon>
        <taxon>Pezizomycotina</taxon>
        <taxon>Eurotiomycetes</taxon>
        <taxon>Eurotiomycetidae</taxon>
        <taxon>Eurotiales</taxon>
        <taxon>Thermoascaceae</taxon>
        <taxon>Paecilomyces</taxon>
    </lineage>
</organism>
<dbReference type="HOGENOM" id="CLU_299957_0_0_1"/>
<comment type="caution">
    <text evidence="8">The sequence shown here is derived from an EMBL/GenBank/DDBJ whole genome shotgun (WGS) entry which is preliminary data.</text>
</comment>
<dbReference type="GO" id="GO:0016020">
    <property type="term" value="C:membrane"/>
    <property type="evidence" value="ECO:0007669"/>
    <property type="project" value="UniProtKB-SubCell"/>
</dbReference>
<dbReference type="AlphaFoldDB" id="V5FVX3"/>
<sequence length="999" mass="110196">MGSVGENGAGSQKQILLNAFDMSTVGHLSPGQWKDPEDRSASKRKLDYWVNLAKILERGDINALFLADTYGGYDTYENSLDNCIRRAAQWPVTDPTIPISAMAAVTKNLAFGITASTSFEPPFLLAKRFSTLDHLTNGRIGWNIVTSWKKGAFKAIGLDEPIEHDRRYAQADEYLRLVYKLWEGSWADDAVVADAENDTYVDPDKVRVIDHKGEFYNLESRHIVDPSPQRTPFLFQAGTSPAGSQFGATHAEAIFVSAHSPSVLKPRVAKIRELVQAAGRDPQSIKFFATFTPIIGRTEEEAKAKFERAKRYASTIGGLVLFSGWTGIDISNIPLDEEIDPEKHSLEKHKVTSIAETLTARTPELPSLTPRVVAEIASIGGLGPVAIGTPAQVADELQRWIREADIDGFNLGYVTTPGTFEDVVDLLVPELRSRGVYPPKRDEQDPPLTAREKVTETMDDAETLTEALLPASRDYQTFGTDRPSQEEAEDLRAVEHDTLPETATYGRNLNWSSAYILVISRVIGSGIFATPGAILKSAGSTGLTLVLWVVGAILSACGLAVSLEYGCMLPRSGGDKVYLEFTYRHPRFLASTLVAAQAVLLGFTASNCIVFSKYIWFALNVQPTEFQNKILAAGLLTIITVVHARFLKTGIWIQNMLGWIKVFLVGIMAITGLFVIAFHHQKDTDIGSSSSAAATSLLSWDELWKNTNWSWGTISTSLFKVFYSYAGLSNVNNVLNEVKNPVRTLKTVGPAALITACGLYLLANISYFLVVPIQEIKESGELVAALFFERAFGPHLGRTILPLAIAISAAGNVMVVTFTLARVNQEVARQGFLPFARTLSSSRPYNSPLGGLIVHYIPSILVITLPPQGDVYNFILDVEGYPGQFFALAITTGLLLLRYRRPDLKRPFKAWLPAVWLRIIVCLALLAAPFFPPPGWKGDVDFFYATYAVVGVGIILFAVLYWYVWTVLLPRWRGYTLEEEVEVLEDGTSITKLVHYYKS</sequence>
<evidence type="ECO:0000256" key="3">
    <source>
        <dbReference type="ARBA" id="ARBA00022989"/>
    </source>
</evidence>
<comment type="subcellular location">
    <subcellularLocation>
        <location evidence="1">Membrane</location>
        <topology evidence="1">Multi-pass membrane protein</topology>
    </subcellularLocation>
</comment>
<evidence type="ECO:0000256" key="4">
    <source>
        <dbReference type="ARBA" id="ARBA00023136"/>
    </source>
</evidence>
<dbReference type="eggNOG" id="KOG1287">
    <property type="taxonomic scope" value="Eukaryota"/>
</dbReference>
<dbReference type="Proteomes" id="UP000018001">
    <property type="component" value="Unassembled WGS sequence"/>
</dbReference>
<evidence type="ECO:0000256" key="2">
    <source>
        <dbReference type="ARBA" id="ARBA00022692"/>
    </source>
</evidence>
<feature type="transmembrane region" description="Helical" evidence="6">
    <location>
        <begin position="588"/>
        <end position="617"/>
    </location>
</feature>
<feature type="transmembrane region" description="Helical" evidence="6">
    <location>
        <begin position="709"/>
        <end position="728"/>
    </location>
</feature>
<dbReference type="PANTHER" id="PTHR30011:SF30">
    <property type="entry name" value="XENOBIOTIC COMPOUND MONOOXYGENASE, DSZA FAMILY (AFU_ORTHOLOGUE AFUA_6G01920)"/>
    <property type="match status" value="1"/>
</dbReference>
<feature type="transmembrane region" description="Helical" evidence="6">
    <location>
        <begin position="911"/>
        <end position="931"/>
    </location>
</feature>
<keyword evidence="3 6" id="KW-1133">Transmembrane helix</keyword>
<evidence type="ECO:0000256" key="6">
    <source>
        <dbReference type="SAM" id="Phobius"/>
    </source>
</evidence>
<dbReference type="EMBL" id="BAUL01000068">
    <property type="protein sequence ID" value="GAD93851.1"/>
    <property type="molecule type" value="Genomic_DNA"/>
</dbReference>
<dbReference type="InterPro" id="IPR016215">
    <property type="entry name" value="NTA_MOA"/>
</dbReference>
<reference evidence="9" key="1">
    <citation type="journal article" date="2014" name="Genome Announc.">
        <title>Draft genome sequence of the formaldehyde-resistant fungus Byssochlamys spectabilis No. 5 (anamorph Paecilomyces variotii No. 5) (NBRC109023).</title>
        <authorList>
            <person name="Oka T."/>
            <person name="Ekino K."/>
            <person name="Fukuda K."/>
            <person name="Nomura Y."/>
        </authorList>
    </citation>
    <scope>NUCLEOTIDE SEQUENCE [LARGE SCALE GENOMIC DNA]</scope>
    <source>
        <strain evidence="9">No. 5 / NBRC 109023</strain>
    </source>
</reference>
<dbReference type="FunFam" id="1.20.1740.10:FF:000025">
    <property type="entry name" value="High-affinity methionine permease"/>
    <property type="match status" value="1"/>
</dbReference>
<feature type="transmembrane region" description="Helical" evidence="6">
    <location>
        <begin position="800"/>
        <end position="821"/>
    </location>
</feature>
<proteinExistence type="inferred from homology"/>
<feature type="transmembrane region" description="Helical" evidence="6">
    <location>
        <begin position="849"/>
        <end position="869"/>
    </location>
</feature>
<dbReference type="Gene3D" id="3.20.20.30">
    <property type="entry name" value="Luciferase-like domain"/>
    <property type="match status" value="1"/>
</dbReference>
<dbReference type="InParanoid" id="V5FVX3"/>
<dbReference type="InterPro" id="IPR051260">
    <property type="entry name" value="Diverse_substr_monoxygenases"/>
</dbReference>
<dbReference type="GO" id="GO:0004497">
    <property type="term" value="F:monooxygenase activity"/>
    <property type="evidence" value="ECO:0007669"/>
    <property type="project" value="InterPro"/>
</dbReference>
<feature type="transmembrane region" description="Helical" evidence="6">
    <location>
        <begin position="881"/>
        <end position="899"/>
    </location>
</feature>
<name>V5FVX3_BYSSN</name>
<evidence type="ECO:0000313" key="9">
    <source>
        <dbReference type="Proteomes" id="UP000018001"/>
    </source>
</evidence>
<dbReference type="PANTHER" id="PTHR30011">
    <property type="entry name" value="ALKANESULFONATE MONOOXYGENASE-RELATED"/>
    <property type="match status" value="1"/>
</dbReference>
<dbReference type="Pfam" id="PF13520">
    <property type="entry name" value="AA_permease_2"/>
    <property type="match status" value="1"/>
</dbReference>
<feature type="domain" description="Luciferase-like" evidence="7">
    <location>
        <begin position="38"/>
        <end position="401"/>
    </location>
</feature>
<comment type="similarity">
    <text evidence="5">Belongs to the NtaA/SnaA/DszA monooxygenase family.</text>
</comment>
<dbReference type="GO" id="GO:0022857">
    <property type="term" value="F:transmembrane transporter activity"/>
    <property type="evidence" value="ECO:0007669"/>
    <property type="project" value="InterPro"/>
</dbReference>
<feature type="transmembrane region" description="Helical" evidence="6">
    <location>
        <begin position="943"/>
        <end position="964"/>
    </location>
</feature>
<evidence type="ECO:0000259" key="7">
    <source>
        <dbReference type="Pfam" id="PF00296"/>
    </source>
</evidence>
<dbReference type="OrthoDB" id="5982228at2759"/>
<feature type="transmembrane region" description="Helical" evidence="6">
    <location>
        <begin position="546"/>
        <end position="567"/>
    </location>
</feature>
<dbReference type="GO" id="GO:0016705">
    <property type="term" value="F:oxidoreductase activity, acting on paired donors, with incorporation or reduction of molecular oxygen"/>
    <property type="evidence" value="ECO:0007669"/>
    <property type="project" value="InterPro"/>
</dbReference>
<dbReference type="NCBIfam" id="TIGR03860">
    <property type="entry name" value="FMN_nitrolo"/>
    <property type="match status" value="1"/>
</dbReference>
<evidence type="ECO:0000256" key="1">
    <source>
        <dbReference type="ARBA" id="ARBA00004141"/>
    </source>
</evidence>
<feature type="transmembrane region" description="Helical" evidence="6">
    <location>
        <begin position="659"/>
        <end position="679"/>
    </location>
</feature>
<gene>
    <name evidence="8" type="ORF">PVAR5_2468</name>
</gene>
<dbReference type="Gene3D" id="1.20.1740.10">
    <property type="entry name" value="Amino acid/polyamine transporter I"/>
    <property type="match status" value="1"/>
</dbReference>
<feature type="transmembrane region" description="Helical" evidence="6">
    <location>
        <begin position="748"/>
        <end position="770"/>
    </location>
</feature>
<protein>
    <submittedName>
        <fullName evidence="8">Methionine permease, putative</fullName>
    </submittedName>
</protein>
<evidence type="ECO:0000256" key="5">
    <source>
        <dbReference type="ARBA" id="ARBA00033748"/>
    </source>
</evidence>
<dbReference type="Pfam" id="PF00296">
    <property type="entry name" value="Bac_luciferase"/>
    <property type="match status" value="1"/>
</dbReference>
<dbReference type="InterPro" id="IPR036661">
    <property type="entry name" value="Luciferase-like_sf"/>
</dbReference>
<dbReference type="InterPro" id="IPR002293">
    <property type="entry name" value="AA/rel_permease1"/>
</dbReference>
<accession>V5FVX3</accession>